<protein>
    <recommendedName>
        <fullName evidence="2">Bacterial sugar transferase domain-containing protein</fullName>
    </recommendedName>
</protein>
<evidence type="ECO:0000256" key="1">
    <source>
        <dbReference type="ARBA" id="ARBA00006464"/>
    </source>
</evidence>
<gene>
    <name evidence="3" type="ORF">A3F34_02025</name>
</gene>
<evidence type="ECO:0000313" key="3">
    <source>
        <dbReference type="EMBL" id="OGK38906.1"/>
    </source>
</evidence>
<dbReference type="PANTHER" id="PTHR30576:SF10">
    <property type="entry name" value="SLL5057 PROTEIN"/>
    <property type="match status" value="1"/>
</dbReference>
<evidence type="ECO:0000259" key="2">
    <source>
        <dbReference type="Pfam" id="PF02397"/>
    </source>
</evidence>
<comment type="caution">
    <text evidence="3">The sequence shown here is derived from an EMBL/GenBank/DDBJ whole genome shotgun (WGS) entry which is preliminary data.</text>
</comment>
<feature type="domain" description="Bacterial sugar transferase" evidence="2">
    <location>
        <begin position="114"/>
        <end position="273"/>
    </location>
</feature>
<organism evidence="3 4">
    <name type="scientific">Candidatus Roizmanbacteria bacterium RIFCSPHIGHO2_12_FULL_44_10</name>
    <dbReference type="NCBI Taxonomy" id="1802054"/>
    <lineage>
        <taxon>Bacteria</taxon>
        <taxon>Candidatus Roizmaniibacteriota</taxon>
    </lineage>
</organism>
<dbReference type="InterPro" id="IPR003362">
    <property type="entry name" value="Bact_transf"/>
</dbReference>
<dbReference type="PANTHER" id="PTHR30576">
    <property type="entry name" value="COLANIC BIOSYNTHESIS UDP-GLUCOSE LIPID CARRIER TRANSFERASE"/>
    <property type="match status" value="1"/>
</dbReference>
<reference evidence="3 4" key="1">
    <citation type="journal article" date="2016" name="Nat. Commun.">
        <title>Thousands of microbial genomes shed light on interconnected biogeochemical processes in an aquifer system.</title>
        <authorList>
            <person name="Anantharaman K."/>
            <person name="Brown C.T."/>
            <person name="Hug L.A."/>
            <person name="Sharon I."/>
            <person name="Castelle C.J."/>
            <person name="Probst A.J."/>
            <person name="Thomas B.C."/>
            <person name="Singh A."/>
            <person name="Wilkins M.J."/>
            <person name="Karaoz U."/>
            <person name="Brodie E.L."/>
            <person name="Williams K.H."/>
            <person name="Hubbard S.S."/>
            <person name="Banfield J.F."/>
        </authorList>
    </citation>
    <scope>NUCLEOTIDE SEQUENCE [LARGE SCALE GENOMIC DNA]</scope>
</reference>
<proteinExistence type="inferred from homology"/>
<sequence length="281" mass="31203">MPEQGRNYLRYRDEISGLDLSMSPHAVGLLSQVMGFDVSGPASDEQIYRSQRWIHGSSKRIFEKSLCQLFGYLGGRAMTKLAEKGIQRHDGLEGLVAIDVGFLGSDGPIMCPEIKIRTMVHKAAGLRESPFQHTSFLAGKGSDDPRVLSSRLAKILRRTALDELPQPTYQVPAGELAVVGARGYTEPELTGTAILIESAQNSRVELSDRARDLLDTYRAKVDRYSPTPSMMGLLQATTSKETPHLMRMYGDVVYWERATPLVDFRIVLYTVKQRALGVGAW</sequence>
<dbReference type="EMBL" id="MGAE01000038">
    <property type="protein sequence ID" value="OGK38906.1"/>
    <property type="molecule type" value="Genomic_DNA"/>
</dbReference>
<dbReference type="Proteomes" id="UP000179024">
    <property type="component" value="Unassembled WGS sequence"/>
</dbReference>
<dbReference type="Pfam" id="PF02397">
    <property type="entry name" value="Bac_transf"/>
    <property type="match status" value="1"/>
</dbReference>
<evidence type="ECO:0000313" key="4">
    <source>
        <dbReference type="Proteomes" id="UP000179024"/>
    </source>
</evidence>
<dbReference type="AlphaFoldDB" id="A0A1F7I6B3"/>
<dbReference type="GO" id="GO:0016780">
    <property type="term" value="F:phosphotransferase activity, for other substituted phosphate groups"/>
    <property type="evidence" value="ECO:0007669"/>
    <property type="project" value="TreeGrafter"/>
</dbReference>
<name>A0A1F7I6B3_9BACT</name>
<comment type="similarity">
    <text evidence="1">Belongs to the bacterial sugar transferase family.</text>
</comment>
<accession>A0A1F7I6B3</accession>